<dbReference type="Pfam" id="PF08863">
    <property type="entry name" value="YolD"/>
    <property type="match status" value="1"/>
</dbReference>
<dbReference type="RefSeq" id="WP_143849988.1">
    <property type="nucleotide sequence ID" value="NZ_VLXZ01000012.1"/>
</dbReference>
<comment type="caution">
    <text evidence="1">The sequence shown here is derived from an EMBL/GenBank/DDBJ whole genome shotgun (WGS) entry which is preliminary data.</text>
</comment>
<dbReference type="Proteomes" id="UP000318521">
    <property type="component" value="Unassembled WGS sequence"/>
</dbReference>
<keyword evidence="2" id="KW-1185">Reference proteome</keyword>
<dbReference type="PANTHER" id="PTHR40051:SF1">
    <property type="entry name" value="YOLD-LIKE FAMILY PROTEIN"/>
    <property type="match status" value="1"/>
</dbReference>
<gene>
    <name evidence="1" type="ORF">FN960_16635</name>
</gene>
<dbReference type="InterPro" id="IPR014962">
    <property type="entry name" value="YolD"/>
</dbReference>
<organism evidence="1 2">
    <name type="scientific">Alkalicoccobacillus porphyridii</name>
    <dbReference type="NCBI Taxonomy" id="2597270"/>
    <lineage>
        <taxon>Bacteria</taxon>
        <taxon>Bacillati</taxon>
        <taxon>Bacillota</taxon>
        <taxon>Bacilli</taxon>
        <taxon>Bacillales</taxon>
        <taxon>Bacillaceae</taxon>
        <taxon>Alkalicoccobacillus</taxon>
    </lineage>
</organism>
<protein>
    <submittedName>
        <fullName evidence="1">YolD-like family protein</fullName>
    </submittedName>
</protein>
<sequence length="113" mass="13395">MSDYLRRENLLWEGSRMMLPEHKQAIRAQNEYEKRVNPPLLDEQELEELGIVAMESLSYSLPIHVEYWEDGYYKKLIAVVERVNEQSKQVSFREGPESIVTVEIQKLKSIERI</sequence>
<evidence type="ECO:0000313" key="1">
    <source>
        <dbReference type="EMBL" id="TSB45326.1"/>
    </source>
</evidence>
<dbReference type="PANTHER" id="PTHR40051">
    <property type="entry name" value="IG HYPOTHETICAL 15966"/>
    <property type="match status" value="1"/>
</dbReference>
<proteinExistence type="predicted"/>
<accession>A0A553ZVJ0</accession>
<name>A0A553ZVJ0_9BACI</name>
<reference evidence="1 2" key="1">
    <citation type="submission" date="2019-07" db="EMBL/GenBank/DDBJ databases">
        <authorList>
            <person name="Park Y.J."/>
            <person name="Jeong S.E."/>
            <person name="Jung H.S."/>
        </authorList>
    </citation>
    <scope>NUCLEOTIDE SEQUENCE [LARGE SCALE GENOMIC DNA]</scope>
    <source>
        <strain evidence="2">P16(2019)</strain>
    </source>
</reference>
<dbReference type="AlphaFoldDB" id="A0A553ZVJ0"/>
<dbReference type="EMBL" id="VLXZ01000012">
    <property type="protein sequence ID" value="TSB45326.1"/>
    <property type="molecule type" value="Genomic_DNA"/>
</dbReference>
<dbReference type="OrthoDB" id="2376882at2"/>
<evidence type="ECO:0000313" key="2">
    <source>
        <dbReference type="Proteomes" id="UP000318521"/>
    </source>
</evidence>